<reference evidence="1" key="2">
    <citation type="journal article" date="2017" name="Nat. Commun.">
        <title>Single-virus genomics reveals hidden cosmopolitan and abundant viruses.</title>
        <authorList>
            <person name="Martinez-Hernandez F."/>
            <person name="Fornas O."/>
            <person name="Lluesma Gomez M."/>
            <person name="Bolduc B."/>
            <person name="de la Cruz Pena M.J."/>
            <person name="Martinez J.M."/>
            <person name="Anton J."/>
            <person name="Gasol J.M."/>
            <person name="Rosselli R."/>
            <person name="Rodriguez-Valera F."/>
            <person name="Sullivan M.B."/>
            <person name="Acinas S.G."/>
            <person name="Martinez-Garcia M."/>
        </authorList>
    </citation>
    <scope>NUCLEOTIDE SEQUENCE</scope>
</reference>
<accession>A0A218MK89</accession>
<protein>
    <submittedName>
        <fullName evidence="1">Uncharacterized protein</fullName>
    </submittedName>
</protein>
<name>A0A218MK89_9VIRU</name>
<dbReference type="Pfam" id="PF23818">
    <property type="entry name" value="Phage_tail_terminator_7"/>
    <property type="match status" value="1"/>
</dbReference>
<organism evidence="1">
    <name type="scientific">uncultured virus</name>
    <dbReference type="NCBI Taxonomy" id="340016"/>
    <lineage>
        <taxon>Viruses</taxon>
        <taxon>environmental samples</taxon>
    </lineage>
</organism>
<dbReference type="EMBL" id="KY052794">
    <property type="protein sequence ID" value="ASE99695.1"/>
    <property type="molecule type" value="Genomic_DNA"/>
</dbReference>
<dbReference type="InterPro" id="IPR056418">
    <property type="entry name" value="Phage_tail_terminator_p142"/>
</dbReference>
<evidence type="ECO:0000313" key="1">
    <source>
        <dbReference type="EMBL" id="ASE99695.1"/>
    </source>
</evidence>
<reference evidence="1" key="1">
    <citation type="submission" date="2016-10" db="EMBL/GenBank/DDBJ databases">
        <authorList>
            <person name="Varghese N."/>
        </authorList>
    </citation>
    <scope>NUCLEOTIDE SEQUENCE</scope>
</reference>
<proteinExistence type="predicted"/>
<sequence length="151" mass="16787">MAVSRRKQIAELVVAQLKLINGDESTFDASYTYNTNLFNNVFRGLKFLDEVNDFPAVYVAAGTETRTFNSNNLTTASLDITLRLYVYGQDNSQQLADETVQDVEHVIYHIGDSPDKGLLDITIDSISTDEGLAAPYGLAEIALIVNYRIEE</sequence>